<feature type="compositionally biased region" description="Basic residues" evidence="1">
    <location>
        <begin position="211"/>
        <end position="223"/>
    </location>
</feature>
<organism evidence="2 3">
    <name type="scientific">Protea cynaroides</name>
    <dbReference type="NCBI Taxonomy" id="273540"/>
    <lineage>
        <taxon>Eukaryota</taxon>
        <taxon>Viridiplantae</taxon>
        <taxon>Streptophyta</taxon>
        <taxon>Embryophyta</taxon>
        <taxon>Tracheophyta</taxon>
        <taxon>Spermatophyta</taxon>
        <taxon>Magnoliopsida</taxon>
        <taxon>Proteales</taxon>
        <taxon>Proteaceae</taxon>
        <taxon>Protea</taxon>
    </lineage>
</organism>
<evidence type="ECO:0000313" key="2">
    <source>
        <dbReference type="EMBL" id="KAJ4937440.1"/>
    </source>
</evidence>
<comment type="caution">
    <text evidence="2">The sequence shown here is derived from an EMBL/GenBank/DDBJ whole genome shotgun (WGS) entry which is preliminary data.</text>
</comment>
<protein>
    <submittedName>
        <fullName evidence="2">Uncharacterized protein</fullName>
    </submittedName>
</protein>
<reference evidence="2" key="1">
    <citation type="journal article" date="2023" name="Plant J.">
        <title>The genome of the king protea, Protea cynaroides.</title>
        <authorList>
            <person name="Chang J."/>
            <person name="Duong T.A."/>
            <person name="Schoeman C."/>
            <person name="Ma X."/>
            <person name="Roodt D."/>
            <person name="Barker N."/>
            <person name="Li Z."/>
            <person name="Van de Peer Y."/>
            <person name="Mizrachi E."/>
        </authorList>
    </citation>
    <scope>NUCLEOTIDE SEQUENCE</scope>
    <source>
        <tissue evidence="2">Young leaves</tissue>
    </source>
</reference>
<accession>A0A9Q0GKW6</accession>
<feature type="compositionally biased region" description="Pro residues" evidence="1">
    <location>
        <begin position="244"/>
        <end position="256"/>
    </location>
</feature>
<dbReference type="AlphaFoldDB" id="A0A9Q0GKW6"/>
<feature type="compositionally biased region" description="Low complexity" evidence="1">
    <location>
        <begin position="180"/>
        <end position="192"/>
    </location>
</feature>
<sequence>MLRTCNQLLRRLSKEISLGTLNSWCYFLYCFVVWKIKDARSLEEDLFSSNKQKHNLYALSQPMILHLTQNINSTKVTSQKASRCANCITIREISKKVTILQAKFPRNNSIFTARFDMSQYDVTDHAAPPKVIPSPSSRKGYGVPLAAPPKESFSHLLPLNRSPIKGSFPVAAPTPQKTVRPSTKASSPSKSSPKPPTRKWFQSPTSSPSVSKHRHHHAKKRAHTTISAPSYLPPPPTSYWLGPVIPPAPSNVPVVPPKKSRKRHHGPQSYTPGYL</sequence>
<evidence type="ECO:0000313" key="3">
    <source>
        <dbReference type="Proteomes" id="UP001141806"/>
    </source>
</evidence>
<proteinExistence type="predicted"/>
<dbReference type="EMBL" id="JAMYWD010002335">
    <property type="protein sequence ID" value="KAJ4937440.1"/>
    <property type="molecule type" value="Genomic_DNA"/>
</dbReference>
<evidence type="ECO:0000256" key="1">
    <source>
        <dbReference type="SAM" id="MobiDB-lite"/>
    </source>
</evidence>
<feature type="compositionally biased region" description="Polar residues" evidence="1">
    <location>
        <begin position="200"/>
        <end position="210"/>
    </location>
</feature>
<dbReference type="Proteomes" id="UP001141806">
    <property type="component" value="Unassembled WGS sequence"/>
</dbReference>
<feature type="region of interest" description="Disordered" evidence="1">
    <location>
        <begin position="167"/>
        <end position="275"/>
    </location>
</feature>
<gene>
    <name evidence="2" type="ORF">NE237_000125</name>
</gene>
<name>A0A9Q0GKW6_9MAGN</name>
<keyword evidence="3" id="KW-1185">Reference proteome</keyword>